<sequence>MSVITSTGQGVAGQSVTLVRVDGNNGGAPITIPSPGVGVPASIVLVGCGGSGDVTRGGGAGQVVSLRHTFTSADPLTVVLPEALAQGESGDSYQDATLKLPGVSDLVVARHGHPYNSSRAGQSGSGWDGTNGLAGGGQNGGGQNNFPVITGGAGDELTVFSLLSVTLAEGGTAYSNSAPVPHPALAPNLGTGGNGGDGGDGGVDDTTAQIGSSAGFYMWYGPGVAPPGANDLTLTRTEHDDLVVYVAQGHGMVSLPPIPRGVNVNVVAAGAGGGSIDNGGGGGGEVLRAAYTATQDTQTARIIVPHAPPRYSAEPAWNTQLFALESTGTTALLDARPGNDAGRYRDPTTFEYIGGENGAGERTPGNFSKGGTGAGGRGSTNNPRSGGPGVTVVVPSLNDPVASYQFGQGGDGLIFPSPDAATIDGALNSGNGGTASSNSVDPDALFSRGGGGAFVLWYSTTNGVSEATGVPPLVENPPAARYVPVPPAYNFLGVSLTPRTVTSHNHDAYGRRQKLRGEGYAALVWMATHPLATRPEDLAYAARHGVPVPLLAALRVLPTPVSEDVFTWAQDAYGLEVPAFHPSQLM</sequence>
<feature type="compositionally biased region" description="Gly residues" evidence="1">
    <location>
        <begin position="368"/>
        <end position="378"/>
    </location>
</feature>
<feature type="region of interest" description="Disordered" evidence="1">
    <location>
        <begin position="115"/>
        <end position="145"/>
    </location>
</feature>
<evidence type="ECO:0000313" key="2">
    <source>
        <dbReference type="EMBL" id="QHS83011.1"/>
    </source>
</evidence>
<feature type="compositionally biased region" description="Gly residues" evidence="1">
    <location>
        <begin position="123"/>
        <end position="143"/>
    </location>
</feature>
<dbReference type="EMBL" id="MN740864">
    <property type="protein sequence ID" value="QHS83011.1"/>
    <property type="molecule type" value="Genomic_DNA"/>
</dbReference>
<evidence type="ECO:0000256" key="1">
    <source>
        <dbReference type="SAM" id="MobiDB-lite"/>
    </source>
</evidence>
<proteinExistence type="predicted"/>
<dbReference type="AlphaFoldDB" id="A0A6C0AUQ0"/>
<feature type="region of interest" description="Disordered" evidence="1">
    <location>
        <begin position="184"/>
        <end position="204"/>
    </location>
</feature>
<name>A0A6C0AUQ0_9ZZZZ</name>
<protein>
    <submittedName>
        <fullName evidence="2">Uncharacterized protein</fullName>
    </submittedName>
</protein>
<feature type="compositionally biased region" description="Gly residues" evidence="1">
    <location>
        <begin position="190"/>
        <end position="201"/>
    </location>
</feature>
<accession>A0A6C0AUQ0</accession>
<reference evidence="2" key="1">
    <citation type="journal article" date="2020" name="Nature">
        <title>Giant virus diversity and host interactions through global metagenomics.</title>
        <authorList>
            <person name="Schulz F."/>
            <person name="Roux S."/>
            <person name="Paez-Espino D."/>
            <person name="Jungbluth S."/>
            <person name="Walsh D.A."/>
            <person name="Denef V.J."/>
            <person name="McMahon K.D."/>
            <person name="Konstantinidis K.T."/>
            <person name="Eloe-Fadrosh E.A."/>
            <person name="Kyrpides N.C."/>
            <person name="Woyke T."/>
        </authorList>
    </citation>
    <scope>NUCLEOTIDE SEQUENCE</scope>
    <source>
        <strain evidence="2">GVMAG-S-1103017-74</strain>
    </source>
</reference>
<feature type="region of interest" description="Disordered" evidence="1">
    <location>
        <begin position="355"/>
        <end position="390"/>
    </location>
</feature>
<organism evidence="2">
    <name type="scientific">viral metagenome</name>
    <dbReference type="NCBI Taxonomy" id="1070528"/>
    <lineage>
        <taxon>unclassified sequences</taxon>
        <taxon>metagenomes</taxon>
        <taxon>organismal metagenomes</taxon>
    </lineage>
</organism>